<reference evidence="2 3" key="1">
    <citation type="journal article" date="2019" name="BMC Genomics">
        <title>New insights from Opisthorchis felineus genome: update on genomics of the epidemiologically important liver flukes.</title>
        <authorList>
            <person name="Ershov N.I."/>
            <person name="Mordvinov V.A."/>
            <person name="Prokhortchouk E.B."/>
            <person name="Pakharukova M.Y."/>
            <person name="Gunbin K.V."/>
            <person name="Ustyantsev K."/>
            <person name="Genaev M.A."/>
            <person name="Blinov A.G."/>
            <person name="Mazur A."/>
            <person name="Boulygina E."/>
            <person name="Tsygankova S."/>
            <person name="Khrameeva E."/>
            <person name="Chekanov N."/>
            <person name="Fan G."/>
            <person name="Xiao A."/>
            <person name="Zhang H."/>
            <person name="Xu X."/>
            <person name="Yang H."/>
            <person name="Solovyev V."/>
            <person name="Lee S.M."/>
            <person name="Liu X."/>
            <person name="Afonnikov D.A."/>
            <person name="Skryabin K.G."/>
        </authorList>
    </citation>
    <scope>NUCLEOTIDE SEQUENCE [LARGE SCALE GENOMIC DNA]</scope>
    <source>
        <strain evidence="2">AK-0245</strain>
        <tissue evidence="2">Whole organism</tissue>
    </source>
</reference>
<feature type="non-terminal residue" evidence="2">
    <location>
        <position position="1"/>
    </location>
</feature>
<keyword evidence="3" id="KW-1185">Reference proteome</keyword>
<evidence type="ECO:0000256" key="1">
    <source>
        <dbReference type="SAM" id="MobiDB-lite"/>
    </source>
</evidence>
<dbReference type="AlphaFoldDB" id="A0A4S2LMR7"/>
<feature type="non-terminal residue" evidence="2">
    <location>
        <position position="74"/>
    </location>
</feature>
<evidence type="ECO:0000313" key="2">
    <source>
        <dbReference type="EMBL" id="TGZ61857.1"/>
    </source>
</evidence>
<gene>
    <name evidence="2" type="ORF">CRM22_007741</name>
</gene>
<accession>A0A4S2LMR7</accession>
<protein>
    <submittedName>
        <fullName evidence="2">Uncharacterized protein</fullName>
    </submittedName>
</protein>
<name>A0A4S2LMR7_OPIFE</name>
<proteinExistence type="predicted"/>
<dbReference type="Proteomes" id="UP000308267">
    <property type="component" value="Unassembled WGS sequence"/>
</dbReference>
<feature type="compositionally biased region" description="Low complexity" evidence="1">
    <location>
        <begin position="33"/>
        <end position="49"/>
    </location>
</feature>
<comment type="caution">
    <text evidence="2">The sequence shown here is derived from an EMBL/GenBank/DDBJ whole genome shotgun (WGS) entry which is preliminary data.</text>
</comment>
<evidence type="ECO:0000313" key="3">
    <source>
        <dbReference type="Proteomes" id="UP000308267"/>
    </source>
</evidence>
<sequence length="74" mass="7989">VPRTAEPGAPDSTTGLQQTYGYYQPAQAAPQAAGAFPQTIPQQPQTQSQAIYDPNTGKYYVPVAQLPPQHHQQP</sequence>
<organism evidence="2 3">
    <name type="scientific">Opisthorchis felineus</name>
    <dbReference type="NCBI Taxonomy" id="147828"/>
    <lineage>
        <taxon>Eukaryota</taxon>
        <taxon>Metazoa</taxon>
        <taxon>Spiralia</taxon>
        <taxon>Lophotrochozoa</taxon>
        <taxon>Platyhelminthes</taxon>
        <taxon>Trematoda</taxon>
        <taxon>Digenea</taxon>
        <taxon>Opisthorchiida</taxon>
        <taxon>Opisthorchiata</taxon>
        <taxon>Opisthorchiidae</taxon>
        <taxon>Opisthorchis</taxon>
    </lineage>
</organism>
<feature type="region of interest" description="Disordered" evidence="1">
    <location>
        <begin position="33"/>
        <end position="74"/>
    </location>
</feature>
<dbReference type="EMBL" id="SJOL01007788">
    <property type="protein sequence ID" value="TGZ61857.1"/>
    <property type="molecule type" value="Genomic_DNA"/>
</dbReference>